<feature type="domain" description="GGDEF" evidence="5">
    <location>
        <begin position="320"/>
        <end position="462"/>
    </location>
</feature>
<dbReference type="InterPro" id="IPR001789">
    <property type="entry name" value="Sig_transdc_resp-reg_receiver"/>
</dbReference>
<accession>A0A4R2NIT7</accession>
<dbReference type="InterPro" id="IPR011006">
    <property type="entry name" value="CheY-like_superfamily"/>
</dbReference>
<dbReference type="InterPro" id="IPR050469">
    <property type="entry name" value="Diguanylate_Cyclase"/>
</dbReference>
<dbReference type="Pfam" id="PF00072">
    <property type="entry name" value="Response_reg"/>
    <property type="match status" value="1"/>
</dbReference>
<dbReference type="SUPFAM" id="SSF55073">
    <property type="entry name" value="Nucleotide cyclase"/>
    <property type="match status" value="1"/>
</dbReference>
<dbReference type="AlphaFoldDB" id="A0A4R2NIT7"/>
<gene>
    <name evidence="6" type="ORF">EV656_11164</name>
</gene>
<dbReference type="InterPro" id="IPR000160">
    <property type="entry name" value="GGDEF_dom"/>
</dbReference>
<dbReference type="GO" id="GO:0000160">
    <property type="term" value="P:phosphorelay signal transduction system"/>
    <property type="evidence" value="ECO:0007669"/>
    <property type="project" value="InterPro"/>
</dbReference>
<dbReference type="Gene3D" id="3.30.70.270">
    <property type="match status" value="1"/>
</dbReference>
<comment type="catalytic activity">
    <reaction evidence="2">
        <text>2 GTP = 3',3'-c-di-GMP + 2 diphosphate</text>
        <dbReference type="Rhea" id="RHEA:24898"/>
        <dbReference type="ChEBI" id="CHEBI:33019"/>
        <dbReference type="ChEBI" id="CHEBI:37565"/>
        <dbReference type="ChEBI" id="CHEBI:58805"/>
        <dbReference type="EC" id="2.7.7.65"/>
    </reaction>
</comment>
<dbReference type="Gene3D" id="3.40.50.2300">
    <property type="match status" value="1"/>
</dbReference>
<evidence type="ECO:0000256" key="3">
    <source>
        <dbReference type="PROSITE-ProRule" id="PRU00169"/>
    </source>
</evidence>
<dbReference type="SUPFAM" id="SSF52172">
    <property type="entry name" value="CheY-like"/>
    <property type="match status" value="2"/>
</dbReference>
<sequence length="464" mass="49214">MPRTVLIVDDLATNRIVMKVLLERAHYRVAQAATGQDALTEIAREPPDMVLLDVGLPDMDGVALCRHLRSMPTTADLPLIVVTASPDPAARLRALEAGADDFLTKPLNRTGLLARVRSLLRTHARNHDLTQGSAAQAALGFAEPSNGFEGPGRIALVAPPRLARGWREALTGRCRDRLTTMTRAQALAPPPDSPTPDLFVIGTDPGHEPAGLGLVSELCIRPETRHAAILFATEAPSGDTAAMALDLGATDILPLPVDPEELVLRIRNQLRRKRQAERLRASLEDGLRLAVTDALTGLYNRRYALPALARMAGRAAQSGRDFAVIVLDIDRFKQVNDRHGHAAGDSVIMEVAHRLKRALRDTDLLARIGGEEFLIALPDADRAGALATAERLRQAVGGSPVTLPGSPGTITATVSLGVTMGGGAVVAGAGAERAVADLLAEADRALYAAKAGGRNMVEISRTAA</sequence>
<keyword evidence="3" id="KW-0597">Phosphoprotein</keyword>
<dbReference type="FunFam" id="3.30.70.270:FF:000001">
    <property type="entry name" value="Diguanylate cyclase domain protein"/>
    <property type="match status" value="1"/>
</dbReference>
<proteinExistence type="predicted"/>
<dbReference type="EMBL" id="SLXL01000011">
    <property type="protein sequence ID" value="TCP21413.1"/>
    <property type="molecule type" value="Genomic_DNA"/>
</dbReference>
<evidence type="ECO:0000313" key="7">
    <source>
        <dbReference type="Proteomes" id="UP000295733"/>
    </source>
</evidence>
<dbReference type="GO" id="GO:0005886">
    <property type="term" value="C:plasma membrane"/>
    <property type="evidence" value="ECO:0007669"/>
    <property type="project" value="TreeGrafter"/>
</dbReference>
<reference evidence="6 7" key="1">
    <citation type="submission" date="2019-03" db="EMBL/GenBank/DDBJ databases">
        <title>Genomic Encyclopedia of Type Strains, Phase IV (KMG-IV): sequencing the most valuable type-strain genomes for metagenomic binning, comparative biology and taxonomic classification.</title>
        <authorList>
            <person name="Goeker M."/>
        </authorList>
    </citation>
    <scope>NUCLEOTIDE SEQUENCE [LARGE SCALE GENOMIC DNA]</scope>
    <source>
        <strain evidence="6 7">DSM 2781</strain>
    </source>
</reference>
<evidence type="ECO:0000259" key="4">
    <source>
        <dbReference type="PROSITE" id="PS50110"/>
    </source>
</evidence>
<dbReference type="RefSeq" id="WP_132604848.1">
    <property type="nucleotide sequence ID" value="NZ_NRRP01000017.1"/>
</dbReference>
<dbReference type="SMART" id="SM00267">
    <property type="entry name" value="GGDEF"/>
    <property type="match status" value="1"/>
</dbReference>
<evidence type="ECO:0000259" key="5">
    <source>
        <dbReference type="PROSITE" id="PS50887"/>
    </source>
</evidence>
<keyword evidence="7" id="KW-1185">Reference proteome</keyword>
<dbReference type="GO" id="GO:0052621">
    <property type="term" value="F:diguanylate cyclase activity"/>
    <property type="evidence" value="ECO:0007669"/>
    <property type="project" value="UniProtKB-EC"/>
</dbReference>
<dbReference type="InterPro" id="IPR029787">
    <property type="entry name" value="Nucleotide_cyclase"/>
</dbReference>
<dbReference type="PANTHER" id="PTHR45138">
    <property type="entry name" value="REGULATORY COMPONENTS OF SENSORY TRANSDUCTION SYSTEM"/>
    <property type="match status" value="1"/>
</dbReference>
<evidence type="ECO:0000256" key="1">
    <source>
        <dbReference type="ARBA" id="ARBA00012528"/>
    </source>
</evidence>
<organism evidence="6 7">
    <name type="scientific">Rhodovulum adriaticum</name>
    <name type="common">Rhodopseudomonas adriatica</name>
    <dbReference type="NCBI Taxonomy" id="35804"/>
    <lineage>
        <taxon>Bacteria</taxon>
        <taxon>Pseudomonadati</taxon>
        <taxon>Pseudomonadota</taxon>
        <taxon>Alphaproteobacteria</taxon>
        <taxon>Rhodobacterales</taxon>
        <taxon>Paracoccaceae</taxon>
        <taxon>Rhodovulum</taxon>
    </lineage>
</organism>
<feature type="modified residue" description="4-aspartylphosphate" evidence="3">
    <location>
        <position position="53"/>
    </location>
</feature>
<dbReference type="OrthoDB" id="9812260at2"/>
<dbReference type="GO" id="GO:1902201">
    <property type="term" value="P:negative regulation of bacterial-type flagellum-dependent cell motility"/>
    <property type="evidence" value="ECO:0007669"/>
    <property type="project" value="TreeGrafter"/>
</dbReference>
<comment type="caution">
    <text evidence="6">The sequence shown here is derived from an EMBL/GenBank/DDBJ whole genome shotgun (WGS) entry which is preliminary data.</text>
</comment>
<dbReference type="NCBIfam" id="TIGR00254">
    <property type="entry name" value="GGDEF"/>
    <property type="match status" value="1"/>
</dbReference>
<dbReference type="Proteomes" id="UP000295733">
    <property type="component" value="Unassembled WGS sequence"/>
</dbReference>
<evidence type="ECO:0000313" key="6">
    <source>
        <dbReference type="EMBL" id="TCP21413.1"/>
    </source>
</evidence>
<dbReference type="CDD" id="cd01949">
    <property type="entry name" value="GGDEF"/>
    <property type="match status" value="1"/>
</dbReference>
<evidence type="ECO:0000256" key="2">
    <source>
        <dbReference type="ARBA" id="ARBA00034247"/>
    </source>
</evidence>
<protein>
    <recommendedName>
        <fullName evidence="1">diguanylate cyclase</fullName>
        <ecNumber evidence="1">2.7.7.65</ecNumber>
    </recommendedName>
</protein>
<feature type="domain" description="Response regulatory" evidence="4">
    <location>
        <begin position="4"/>
        <end position="120"/>
    </location>
</feature>
<dbReference type="PROSITE" id="PS50110">
    <property type="entry name" value="RESPONSE_REGULATORY"/>
    <property type="match status" value="1"/>
</dbReference>
<dbReference type="Pfam" id="PF00990">
    <property type="entry name" value="GGDEF"/>
    <property type="match status" value="1"/>
</dbReference>
<dbReference type="EC" id="2.7.7.65" evidence="1"/>
<dbReference type="PANTHER" id="PTHR45138:SF9">
    <property type="entry name" value="DIGUANYLATE CYCLASE DGCM-RELATED"/>
    <property type="match status" value="1"/>
</dbReference>
<dbReference type="PROSITE" id="PS50887">
    <property type="entry name" value="GGDEF"/>
    <property type="match status" value="1"/>
</dbReference>
<dbReference type="SMART" id="SM00448">
    <property type="entry name" value="REC"/>
    <property type="match status" value="1"/>
</dbReference>
<name>A0A4R2NIT7_RHOAD</name>
<dbReference type="GO" id="GO:0043709">
    <property type="term" value="P:cell adhesion involved in single-species biofilm formation"/>
    <property type="evidence" value="ECO:0007669"/>
    <property type="project" value="TreeGrafter"/>
</dbReference>
<dbReference type="InterPro" id="IPR043128">
    <property type="entry name" value="Rev_trsase/Diguanyl_cyclase"/>
</dbReference>